<dbReference type="InterPro" id="IPR037284">
    <property type="entry name" value="SUF_FeS_clus_asmbl_SufBD_sf"/>
</dbReference>
<organism evidence="4 5">
    <name type="scientific">Winkia neuii</name>
    <dbReference type="NCBI Taxonomy" id="33007"/>
    <lineage>
        <taxon>Bacteria</taxon>
        <taxon>Bacillati</taxon>
        <taxon>Actinomycetota</taxon>
        <taxon>Actinomycetes</taxon>
        <taxon>Actinomycetales</taxon>
        <taxon>Actinomycetaceae</taxon>
        <taxon>Winkia</taxon>
    </lineage>
</organism>
<evidence type="ECO:0000313" key="4">
    <source>
        <dbReference type="EMBL" id="PKY71739.1"/>
    </source>
</evidence>
<dbReference type="InterPro" id="IPR055346">
    <property type="entry name" value="Fe-S_cluster_assembly_SufBD"/>
</dbReference>
<evidence type="ECO:0000256" key="2">
    <source>
        <dbReference type="SAM" id="MobiDB-lite"/>
    </source>
</evidence>
<evidence type="ECO:0000256" key="1">
    <source>
        <dbReference type="ARBA" id="ARBA00043967"/>
    </source>
</evidence>
<dbReference type="InterPro" id="IPR011542">
    <property type="entry name" value="SUF_FeS_clus_asmbl_SufD"/>
</dbReference>
<comment type="similarity">
    <text evidence="1">Belongs to the iron-sulfur cluster assembly SufBD family.</text>
</comment>
<sequence length="394" mass="42626">MKTDHSKAVLASEGISQQKSKVASSRADRESSFSVDDFPVPTGREEDWRFTPLELVSDLFDPQISGPAPKVRISEGESSQITLRHVDSDEHKPVVGKPGDRTAVVAWNASREVSTLEIAEGVQADVPVVVEVEGSSLEPAASHLVVRAGANSSATMVLRHSGSACVTQTVEVDVADGANLTLVSVQEWDEKSTHAANHRIRVGRDASLKHVVITLGGKAVRLCSDVEYAGPGGEVNMLGVYYTDAHQHHEHRLFVDHGPKNCYSRVAYKGALQGKGAHSVWIGDVLIGAQAFGTDSYELNRNLVLSKGAMADSVPNLEIENGEIEGAGHASTTGRFDDEHLFYLMSRGIDEKTARRLVVRGFFAELINQIGVASVEEHLMQKIEEELNQGEAYA</sequence>
<comment type="caution">
    <text evidence="4">The sequence shown here is derived from an EMBL/GenBank/DDBJ whole genome shotgun (WGS) entry which is preliminary data.</text>
</comment>
<dbReference type="GO" id="GO:0016226">
    <property type="term" value="P:iron-sulfur cluster assembly"/>
    <property type="evidence" value="ECO:0007669"/>
    <property type="project" value="InterPro"/>
</dbReference>
<name>A0A2I1IKU0_9ACTO</name>
<dbReference type="NCBIfam" id="TIGR01981">
    <property type="entry name" value="sufD"/>
    <property type="match status" value="1"/>
</dbReference>
<dbReference type="PANTHER" id="PTHR43575">
    <property type="entry name" value="PROTEIN ABCI7, CHLOROPLASTIC"/>
    <property type="match status" value="1"/>
</dbReference>
<feature type="compositionally biased region" description="Polar residues" evidence="2">
    <location>
        <begin position="14"/>
        <end position="23"/>
    </location>
</feature>
<accession>A0A2I1IKU0</accession>
<dbReference type="GeneID" id="35866440"/>
<dbReference type="STRING" id="33007.HMPREF3198_01730"/>
<dbReference type="EMBL" id="PKKO01000005">
    <property type="protein sequence ID" value="PKY71739.1"/>
    <property type="molecule type" value="Genomic_DNA"/>
</dbReference>
<dbReference type="RefSeq" id="WP_024332202.1">
    <property type="nucleotide sequence ID" value="NZ_JASOXK010000009.1"/>
</dbReference>
<proteinExistence type="inferred from homology"/>
<protein>
    <submittedName>
        <fullName evidence="4">Fe-S cluster assembly protein SufD</fullName>
    </submittedName>
</protein>
<dbReference type="AlphaFoldDB" id="A0A2I1IKU0"/>
<dbReference type="InterPro" id="IPR000825">
    <property type="entry name" value="SUF_FeS_clus_asmbl_SufBD_core"/>
</dbReference>
<evidence type="ECO:0000313" key="5">
    <source>
        <dbReference type="Proteomes" id="UP000235122"/>
    </source>
</evidence>
<evidence type="ECO:0000259" key="3">
    <source>
        <dbReference type="Pfam" id="PF01458"/>
    </source>
</evidence>
<feature type="domain" description="SUF system FeS cluster assembly SufBD core" evidence="3">
    <location>
        <begin position="139"/>
        <end position="362"/>
    </location>
</feature>
<keyword evidence="5" id="KW-1185">Reference proteome</keyword>
<gene>
    <name evidence="4" type="primary">sufD</name>
    <name evidence="4" type="ORF">CYJ19_08425</name>
</gene>
<dbReference type="SUPFAM" id="SSF101960">
    <property type="entry name" value="Stabilizer of iron transporter SufD"/>
    <property type="match status" value="1"/>
</dbReference>
<reference evidence="4 5" key="1">
    <citation type="submission" date="2017-12" db="EMBL/GenBank/DDBJ databases">
        <title>Phylogenetic diversity of female urinary microbiome.</title>
        <authorList>
            <person name="Thomas-White K."/>
            <person name="Wolfe A.J."/>
        </authorList>
    </citation>
    <scope>NUCLEOTIDE SEQUENCE [LARGE SCALE GENOMIC DNA]</scope>
    <source>
        <strain evidence="4 5">UMB0402</strain>
    </source>
</reference>
<dbReference type="PANTHER" id="PTHR43575:SF1">
    <property type="entry name" value="PROTEIN ABCI7, CHLOROPLASTIC"/>
    <property type="match status" value="1"/>
</dbReference>
<dbReference type="Proteomes" id="UP000235122">
    <property type="component" value="Unassembled WGS sequence"/>
</dbReference>
<dbReference type="Pfam" id="PF01458">
    <property type="entry name" value="SUFBD_core"/>
    <property type="match status" value="1"/>
</dbReference>
<feature type="region of interest" description="Disordered" evidence="2">
    <location>
        <begin position="1"/>
        <end position="43"/>
    </location>
</feature>